<dbReference type="InterPro" id="IPR052950">
    <property type="entry name" value="CISD"/>
</dbReference>
<keyword evidence="2" id="KW-1185">Reference proteome</keyword>
<reference evidence="1 2" key="2">
    <citation type="submission" date="2018-11" db="EMBL/GenBank/DDBJ databases">
        <authorList>
            <consortium name="Pathogen Informatics"/>
        </authorList>
    </citation>
    <scope>NUCLEOTIDE SEQUENCE [LARGE SCALE GENOMIC DNA]</scope>
    <source>
        <strain evidence="1 2">MHpl1</strain>
    </source>
</reference>
<protein>
    <submittedName>
        <fullName evidence="1 3">Uncharacterized protein</fullName>
    </submittedName>
</protein>
<dbReference type="PANTHER" id="PTHR46491">
    <property type="entry name" value="CDGSH IRON SULFUR DOMAIN PROTEIN HOMOLOG"/>
    <property type="match status" value="1"/>
</dbReference>
<evidence type="ECO:0000313" key="1">
    <source>
        <dbReference type="EMBL" id="VDO41574.1"/>
    </source>
</evidence>
<sequence>MFKTTLQRGSLTPLMSSIRGTAKGVKILNPSADLLPYKGEPVTNKPVKVALESGKSYSWCSCGLSKVQVALESGKSYSWCSCGLSKVQNMISYCSGCISCLESDIIRTAYNRDTAMVDAMGLMGIQDPF</sequence>
<gene>
    <name evidence="1" type="ORF">HPLM_LOCUS10940</name>
</gene>
<dbReference type="Proteomes" id="UP000268014">
    <property type="component" value="Unassembled WGS sequence"/>
</dbReference>
<dbReference type="AlphaFoldDB" id="A0A0N4WIY6"/>
<accession>A0A0N4WIY6</accession>
<dbReference type="EMBL" id="UZAF01017430">
    <property type="protein sequence ID" value="VDO41574.1"/>
    <property type="molecule type" value="Genomic_DNA"/>
</dbReference>
<dbReference type="GO" id="GO:0051537">
    <property type="term" value="F:2 iron, 2 sulfur cluster binding"/>
    <property type="evidence" value="ECO:0007669"/>
    <property type="project" value="TreeGrafter"/>
</dbReference>
<organism evidence="3">
    <name type="scientific">Haemonchus placei</name>
    <name type="common">Barber's pole worm</name>
    <dbReference type="NCBI Taxonomy" id="6290"/>
    <lineage>
        <taxon>Eukaryota</taxon>
        <taxon>Metazoa</taxon>
        <taxon>Ecdysozoa</taxon>
        <taxon>Nematoda</taxon>
        <taxon>Chromadorea</taxon>
        <taxon>Rhabditida</taxon>
        <taxon>Rhabditina</taxon>
        <taxon>Rhabditomorpha</taxon>
        <taxon>Strongyloidea</taxon>
        <taxon>Trichostrongylidae</taxon>
        <taxon>Haemonchus</taxon>
    </lineage>
</organism>
<dbReference type="STRING" id="6290.A0A0N4WIY6"/>
<proteinExistence type="predicted"/>
<dbReference type="OrthoDB" id="15717at2759"/>
<reference evidence="3" key="1">
    <citation type="submission" date="2017-02" db="UniProtKB">
        <authorList>
            <consortium name="WormBaseParasite"/>
        </authorList>
    </citation>
    <scope>IDENTIFICATION</scope>
</reference>
<evidence type="ECO:0000313" key="2">
    <source>
        <dbReference type="Proteomes" id="UP000268014"/>
    </source>
</evidence>
<dbReference type="OMA" id="MISYCSG"/>
<dbReference type="PANTHER" id="PTHR46491:SF3">
    <property type="entry name" value="CDGSH IRON-SULFUR DOMAIN-CONTAINING PROTEIN 3, MITOCHONDRIAL"/>
    <property type="match status" value="1"/>
</dbReference>
<dbReference type="WBParaSite" id="HPLM_0001094801-mRNA-1">
    <property type="protein sequence ID" value="HPLM_0001094801-mRNA-1"/>
    <property type="gene ID" value="HPLM_0001094801"/>
</dbReference>
<name>A0A0N4WIY6_HAEPC</name>
<dbReference type="GO" id="GO:0005739">
    <property type="term" value="C:mitochondrion"/>
    <property type="evidence" value="ECO:0007669"/>
    <property type="project" value="TreeGrafter"/>
</dbReference>
<evidence type="ECO:0000313" key="3">
    <source>
        <dbReference type="WBParaSite" id="HPLM_0001094801-mRNA-1"/>
    </source>
</evidence>